<gene>
    <name evidence="2" type="ORF">CRE_00448</name>
</gene>
<organism evidence="3">
    <name type="scientific">Caenorhabditis remanei</name>
    <name type="common">Caenorhabditis vulgaris</name>
    <dbReference type="NCBI Taxonomy" id="31234"/>
    <lineage>
        <taxon>Eukaryota</taxon>
        <taxon>Metazoa</taxon>
        <taxon>Ecdysozoa</taxon>
        <taxon>Nematoda</taxon>
        <taxon>Chromadorea</taxon>
        <taxon>Rhabditida</taxon>
        <taxon>Rhabditina</taxon>
        <taxon>Rhabditomorpha</taxon>
        <taxon>Rhabditoidea</taxon>
        <taxon>Rhabditidae</taxon>
        <taxon>Peloderinae</taxon>
        <taxon>Caenorhabditis</taxon>
    </lineage>
</organism>
<feature type="region of interest" description="Disordered" evidence="1">
    <location>
        <begin position="47"/>
        <end position="72"/>
    </location>
</feature>
<sequence>MPPKKNNSHVIKKELELQTAQVHVSPQTPIQVSARILKQLIPPQRIAQKKTPVNKNAQAVNKNAQAQRGRRVPVQCQLREGDPLRDDAEGYDGFWDAVQGLLDISKPNQSNGNAQK</sequence>
<evidence type="ECO:0000256" key="1">
    <source>
        <dbReference type="SAM" id="MobiDB-lite"/>
    </source>
</evidence>
<dbReference type="CTD" id="9824727"/>
<protein>
    <submittedName>
        <fullName evidence="2">Uncharacterized protein</fullName>
    </submittedName>
</protein>
<feature type="compositionally biased region" description="Low complexity" evidence="1">
    <location>
        <begin position="53"/>
        <end position="67"/>
    </location>
</feature>
<evidence type="ECO:0000313" key="3">
    <source>
        <dbReference type="Proteomes" id="UP000008281"/>
    </source>
</evidence>
<dbReference type="AlphaFoldDB" id="E3LCR3"/>
<dbReference type="RefSeq" id="XP_003118027.2">
    <property type="nucleotide sequence ID" value="XM_003117979.2"/>
</dbReference>
<dbReference type="Proteomes" id="UP000008281">
    <property type="component" value="Unassembled WGS sequence"/>
</dbReference>
<name>E3LCR3_CAERE</name>
<reference evidence="2" key="1">
    <citation type="submission" date="2007-07" db="EMBL/GenBank/DDBJ databases">
        <title>PCAP assembly of the Caenorhabditis remanei genome.</title>
        <authorList>
            <consortium name="The Caenorhabditis remanei Sequencing Consortium"/>
            <person name="Wilson R.K."/>
        </authorList>
    </citation>
    <scope>NUCLEOTIDE SEQUENCE [LARGE SCALE GENOMIC DNA]</scope>
    <source>
        <strain evidence="2">PB4641</strain>
    </source>
</reference>
<evidence type="ECO:0000313" key="2">
    <source>
        <dbReference type="EMBL" id="EFO82625.1"/>
    </source>
</evidence>
<keyword evidence="3" id="KW-1185">Reference proteome</keyword>
<proteinExistence type="predicted"/>
<accession>E3LCR3</accession>
<dbReference type="KEGG" id="crq:GCK72_024013"/>
<dbReference type="HOGENOM" id="CLU_2160716_0_0_1"/>
<dbReference type="EMBL" id="DS268407">
    <property type="protein sequence ID" value="EFO82625.1"/>
    <property type="molecule type" value="Genomic_DNA"/>
</dbReference>
<dbReference type="GeneID" id="9824727"/>